<dbReference type="InterPro" id="IPR002347">
    <property type="entry name" value="SDR_fam"/>
</dbReference>
<evidence type="ECO:0000313" key="2">
    <source>
        <dbReference type="Proteomes" id="UP001548189"/>
    </source>
</evidence>
<dbReference type="GO" id="GO:0016491">
    <property type="term" value="F:oxidoreductase activity"/>
    <property type="evidence" value="ECO:0007669"/>
    <property type="project" value="UniProtKB-KW"/>
</dbReference>
<proteinExistence type="predicted"/>
<dbReference type="Proteomes" id="UP001548189">
    <property type="component" value="Unassembled WGS sequence"/>
</dbReference>
<dbReference type="Gene3D" id="3.40.50.720">
    <property type="entry name" value="NAD(P)-binding Rossmann-like Domain"/>
    <property type="match status" value="2"/>
</dbReference>
<sequence length="263" mass="29051">MTTKNKWCLILGVSSGIGQACARSLSEAGWNILGVHFDIAEREQEINELKSALEKNSERVVFFNRNADSKKERLAIVEEIAEITGEQGVELMLHSLAFGTLLPFIKTENVEVVMQKNQMDMTLSVMAHSLVYWTQDLWEKKLLPRGGKIFAMTSGGSVMYSQNYGAVSAAKCALESHCKQLATELAPFGIMVNAIRAGVTDTPSLKKIPEFKALIHRAESFNPHGRLSTPEDIGIALRDLSEMQHSWMTGNVINIDGGEILTI</sequence>
<dbReference type="CDD" id="cd05233">
    <property type="entry name" value="SDR_c"/>
    <property type="match status" value="1"/>
</dbReference>
<dbReference type="Pfam" id="PF13561">
    <property type="entry name" value="adh_short_C2"/>
    <property type="match status" value="1"/>
</dbReference>
<reference evidence="1 2" key="1">
    <citation type="submission" date="2024-06" db="EMBL/GenBank/DDBJ databases">
        <authorList>
            <person name="Li F."/>
        </authorList>
    </citation>
    <scope>NUCLEOTIDE SEQUENCE [LARGE SCALE GENOMIC DNA]</scope>
    <source>
        <strain evidence="1 2">GXAS 311</strain>
    </source>
</reference>
<name>A0ABV2BTZ8_9GAMM</name>
<dbReference type="EC" id="1.-.-.-" evidence="1"/>
<dbReference type="PANTHER" id="PTHR43477">
    <property type="entry name" value="DIHYDROANTICAPSIN 7-DEHYDROGENASE"/>
    <property type="match status" value="1"/>
</dbReference>
<protein>
    <submittedName>
        <fullName evidence="1">SDR family oxidoreductase</fullName>
        <ecNumber evidence="1">1.-.-.-</ecNumber>
    </submittedName>
</protein>
<accession>A0ABV2BTZ8</accession>
<dbReference type="InterPro" id="IPR036291">
    <property type="entry name" value="NAD(P)-bd_dom_sf"/>
</dbReference>
<dbReference type="SUPFAM" id="SSF51735">
    <property type="entry name" value="NAD(P)-binding Rossmann-fold domains"/>
    <property type="match status" value="1"/>
</dbReference>
<gene>
    <name evidence="1" type="ORF">ABVT43_09635</name>
</gene>
<dbReference type="PANTHER" id="PTHR43477:SF1">
    <property type="entry name" value="DIHYDROANTICAPSIN 7-DEHYDROGENASE"/>
    <property type="match status" value="1"/>
</dbReference>
<organism evidence="1 2">
    <name type="scientific">Aliikangiella maris</name>
    <dbReference type="NCBI Taxonomy" id="3162458"/>
    <lineage>
        <taxon>Bacteria</taxon>
        <taxon>Pseudomonadati</taxon>
        <taxon>Pseudomonadota</taxon>
        <taxon>Gammaproteobacteria</taxon>
        <taxon>Oceanospirillales</taxon>
        <taxon>Pleioneaceae</taxon>
        <taxon>Aliikangiella</taxon>
    </lineage>
</organism>
<dbReference type="PROSITE" id="PS51257">
    <property type="entry name" value="PROKAR_LIPOPROTEIN"/>
    <property type="match status" value="1"/>
</dbReference>
<dbReference type="InterPro" id="IPR051122">
    <property type="entry name" value="SDR_DHRS6-like"/>
</dbReference>
<dbReference type="PRINTS" id="PR00081">
    <property type="entry name" value="GDHRDH"/>
</dbReference>
<keyword evidence="1" id="KW-0560">Oxidoreductase</keyword>
<comment type="caution">
    <text evidence="1">The sequence shown here is derived from an EMBL/GenBank/DDBJ whole genome shotgun (WGS) entry which is preliminary data.</text>
</comment>
<keyword evidence="2" id="KW-1185">Reference proteome</keyword>
<dbReference type="EMBL" id="JBEVCJ010000009">
    <property type="protein sequence ID" value="MET1255386.1"/>
    <property type="molecule type" value="Genomic_DNA"/>
</dbReference>
<evidence type="ECO:0000313" key="1">
    <source>
        <dbReference type="EMBL" id="MET1255386.1"/>
    </source>
</evidence>